<sequence length="195" mass="21615">MAESRRPKRDAYRTAQFRDIARGIVAKDRNDRREGFSVDTAGAIARALERAFREGFIAAHEADETFASTVPSGSGRDGPIDWLLIPPRPSNAFWTCCLFILGEDGQVESSGCLQPITTVRGTPGWRLIVGGSRNLTDEFGDRTIQPLLRLGLLQVLHTSPELLGISPLGYETWMDFRARGGRYPEDSLKPLPDSR</sequence>
<reference evidence="3 4" key="1">
    <citation type="submission" date="2020-04" db="EMBL/GenBank/DDBJ databases">
        <title>Description of novel Gluconacetobacter.</title>
        <authorList>
            <person name="Sombolestani A."/>
        </authorList>
    </citation>
    <scope>NUCLEOTIDE SEQUENCE [LARGE SCALE GENOMIC DNA]</scope>
    <source>
        <strain evidence="2 3">LMG 1728</strain>
        <strain evidence="1 4">LMG 1731</strain>
    </source>
</reference>
<organism evidence="1 4">
    <name type="scientific">Gluconacetobacter dulcium</name>
    <dbReference type="NCBI Taxonomy" id="2729096"/>
    <lineage>
        <taxon>Bacteria</taxon>
        <taxon>Pseudomonadati</taxon>
        <taxon>Pseudomonadota</taxon>
        <taxon>Alphaproteobacteria</taxon>
        <taxon>Acetobacterales</taxon>
        <taxon>Acetobacteraceae</taxon>
        <taxon>Gluconacetobacter</taxon>
    </lineage>
</organism>
<dbReference type="Proteomes" id="UP000540490">
    <property type="component" value="Unassembled WGS sequence"/>
</dbReference>
<dbReference type="EMBL" id="JABEQN010000008">
    <property type="protein sequence ID" value="MBB2193624.1"/>
    <property type="molecule type" value="Genomic_DNA"/>
</dbReference>
<keyword evidence="3" id="KW-1185">Reference proteome</keyword>
<dbReference type="AlphaFoldDB" id="A0A7W4NSH1"/>
<proteinExistence type="predicted"/>
<evidence type="ECO:0000313" key="4">
    <source>
        <dbReference type="Proteomes" id="UP000561077"/>
    </source>
</evidence>
<dbReference type="Proteomes" id="UP000561077">
    <property type="component" value="Unassembled WGS sequence"/>
</dbReference>
<evidence type="ECO:0000313" key="1">
    <source>
        <dbReference type="EMBL" id="MBB2164609.1"/>
    </source>
</evidence>
<protein>
    <submittedName>
        <fullName evidence="1">Uncharacterized protein</fullName>
    </submittedName>
</protein>
<gene>
    <name evidence="2" type="ORF">HLH25_08210</name>
    <name evidence="1" type="ORF">HLH26_08645</name>
</gene>
<comment type="caution">
    <text evidence="1">The sequence shown here is derived from an EMBL/GenBank/DDBJ whole genome shotgun (WGS) entry which is preliminary data.</text>
</comment>
<evidence type="ECO:0000313" key="2">
    <source>
        <dbReference type="EMBL" id="MBB2193624.1"/>
    </source>
</evidence>
<evidence type="ECO:0000313" key="3">
    <source>
        <dbReference type="Proteomes" id="UP000540490"/>
    </source>
</evidence>
<dbReference type="EMBL" id="JABEQO010000008">
    <property type="protein sequence ID" value="MBB2164609.1"/>
    <property type="molecule type" value="Genomic_DNA"/>
</dbReference>
<accession>A0A7W4NSH1</accession>
<dbReference type="RefSeq" id="WP_182973595.1">
    <property type="nucleotide sequence ID" value="NZ_JABEQN010000008.1"/>
</dbReference>
<name>A0A7W4NSH1_9PROT</name>